<dbReference type="EMBL" id="MVIE01000025">
    <property type="protein sequence ID" value="ORB37711.1"/>
    <property type="molecule type" value="Genomic_DNA"/>
</dbReference>
<reference evidence="1 2" key="1">
    <citation type="submission" date="2017-02" db="EMBL/GenBank/DDBJ databases">
        <title>The new phylogeny of genus Mycobacterium.</title>
        <authorList>
            <person name="Tortoli E."/>
            <person name="Trovato A."/>
            <person name="Cirillo D.M."/>
        </authorList>
    </citation>
    <scope>NUCLEOTIDE SEQUENCE [LARGE SCALE GENOMIC DNA]</scope>
    <source>
        <strain evidence="1 2">DSM 45000</strain>
    </source>
</reference>
<organism evidence="1 2">
    <name type="scientific">Mycobacterium paraseoulense</name>
    <dbReference type="NCBI Taxonomy" id="590652"/>
    <lineage>
        <taxon>Bacteria</taxon>
        <taxon>Bacillati</taxon>
        <taxon>Actinomycetota</taxon>
        <taxon>Actinomycetes</taxon>
        <taxon>Mycobacteriales</taxon>
        <taxon>Mycobacteriaceae</taxon>
        <taxon>Mycobacterium</taxon>
    </lineage>
</organism>
<sequence length="59" mass="6070">MPLGEGRFPAITSWLSQMKFPAYSSAEEAAMSNSLPAPAVVVGVDGSTAAEQANDQPGM</sequence>
<dbReference type="AlphaFoldDB" id="A0A1X0I7D7"/>
<dbReference type="STRING" id="590652.BST39_18710"/>
<comment type="caution">
    <text evidence="1">The sequence shown here is derived from an EMBL/GenBank/DDBJ whole genome shotgun (WGS) entry which is preliminary data.</text>
</comment>
<gene>
    <name evidence="1" type="ORF">BST39_18710</name>
</gene>
<protein>
    <submittedName>
        <fullName evidence="1">Uncharacterized protein</fullName>
    </submittedName>
</protein>
<proteinExistence type="predicted"/>
<keyword evidence="2" id="KW-1185">Reference proteome</keyword>
<evidence type="ECO:0000313" key="2">
    <source>
        <dbReference type="Proteomes" id="UP000192513"/>
    </source>
</evidence>
<evidence type="ECO:0000313" key="1">
    <source>
        <dbReference type="EMBL" id="ORB37711.1"/>
    </source>
</evidence>
<name>A0A1X0I7D7_9MYCO</name>
<dbReference type="Proteomes" id="UP000192513">
    <property type="component" value="Unassembled WGS sequence"/>
</dbReference>
<accession>A0A1X0I7D7</accession>